<keyword evidence="2" id="KW-1185">Reference proteome</keyword>
<gene>
    <name evidence="1" type="ORF">Athai_59040</name>
</gene>
<protein>
    <recommendedName>
        <fullName evidence="3">Histidine phosphatase family protein</fullName>
    </recommendedName>
</protein>
<dbReference type="InterPro" id="IPR013078">
    <property type="entry name" value="His_Pase_superF_clade-1"/>
</dbReference>
<reference evidence="1 2" key="1">
    <citation type="submission" date="2020-08" db="EMBL/GenBank/DDBJ databases">
        <title>Whole genome shotgun sequence of Actinocatenispora thailandica NBRC 105041.</title>
        <authorList>
            <person name="Komaki H."/>
            <person name="Tamura T."/>
        </authorList>
    </citation>
    <scope>NUCLEOTIDE SEQUENCE [LARGE SCALE GENOMIC DNA]</scope>
    <source>
        <strain evidence="1 2">NBRC 105041</strain>
    </source>
</reference>
<dbReference type="InterPro" id="IPR029033">
    <property type="entry name" value="His_PPase_superfam"/>
</dbReference>
<dbReference type="Proteomes" id="UP000611640">
    <property type="component" value="Chromosome"/>
</dbReference>
<dbReference type="Gene3D" id="3.40.50.1240">
    <property type="entry name" value="Phosphoglycerate mutase-like"/>
    <property type="match status" value="1"/>
</dbReference>
<dbReference type="CDD" id="cd07067">
    <property type="entry name" value="HP_PGM_like"/>
    <property type="match status" value="1"/>
</dbReference>
<dbReference type="SMART" id="SM00855">
    <property type="entry name" value="PGAM"/>
    <property type="match status" value="1"/>
</dbReference>
<proteinExistence type="predicted"/>
<organism evidence="1 2">
    <name type="scientific">Actinocatenispora thailandica</name>
    <dbReference type="NCBI Taxonomy" id="227318"/>
    <lineage>
        <taxon>Bacteria</taxon>
        <taxon>Bacillati</taxon>
        <taxon>Actinomycetota</taxon>
        <taxon>Actinomycetes</taxon>
        <taxon>Micromonosporales</taxon>
        <taxon>Micromonosporaceae</taxon>
        <taxon>Actinocatenispora</taxon>
    </lineage>
</organism>
<sequence>MIPTLDGLTLDLVPHCASVQPSDWPGAHDERPLTEAGHQQAVALASRIGAGIAAIFSSPMLRCLQTVQPLADATGLPIERLPELRDTEDFGEPRAWKDGFLAPVSGPVAGAWAAGRGLRAVLTIAHRVPGRRVVATSHGDLIPVLLSTLCATYEVPPPAVLPDRGGWWTLHFTGATIGVTPHAPLLRR</sequence>
<dbReference type="SUPFAM" id="SSF53254">
    <property type="entry name" value="Phosphoglycerate mutase-like"/>
    <property type="match status" value="1"/>
</dbReference>
<dbReference type="KEGG" id="atl:Athai_59040"/>
<evidence type="ECO:0000313" key="1">
    <source>
        <dbReference type="EMBL" id="BCJ38401.1"/>
    </source>
</evidence>
<evidence type="ECO:0000313" key="2">
    <source>
        <dbReference type="Proteomes" id="UP000611640"/>
    </source>
</evidence>
<dbReference type="RefSeq" id="WP_203964442.1">
    <property type="nucleotide sequence ID" value="NZ_AP023355.1"/>
</dbReference>
<evidence type="ECO:0008006" key="3">
    <source>
        <dbReference type="Google" id="ProtNLM"/>
    </source>
</evidence>
<name>A0A7R7DV67_9ACTN</name>
<dbReference type="Pfam" id="PF00300">
    <property type="entry name" value="His_Phos_1"/>
    <property type="match status" value="1"/>
</dbReference>
<dbReference type="AlphaFoldDB" id="A0A7R7DV67"/>
<accession>A0A7R7DV67</accession>
<dbReference type="EMBL" id="AP023355">
    <property type="protein sequence ID" value="BCJ38401.1"/>
    <property type="molecule type" value="Genomic_DNA"/>
</dbReference>